<dbReference type="Gene3D" id="2.160.20.10">
    <property type="entry name" value="Single-stranded right-handed beta-helix, Pectin lyase-like"/>
    <property type="match status" value="3"/>
</dbReference>
<dbReference type="EMBL" id="RIAR02000001">
    <property type="protein sequence ID" value="NSL88701.1"/>
    <property type="molecule type" value="Genomic_DNA"/>
</dbReference>
<name>A0A9Q5GTN4_9BACT</name>
<comment type="caution">
    <text evidence="7">The sequence shown here is derived from an EMBL/GenBank/DDBJ whole genome shotgun (WGS) entry which is preliminary data.</text>
</comment>
<evidence type="ECO:0000256" key="1">
    <source>
        <dbReference type="ARBA" id="ARBA00008834"/>
    </source>
</evidence>
<dbReference type="InterPro" id="IPR024535">
    <property type="entry name" value="RHGA/B-epi-like_pectate_lyase"/>
</dbReference>
<evidence type="ECO:0000256" key="2">
    <source>
        <dbReference type="ARBA" id="ARBA00022801"/>
    </source>
</evidence>
<dbReference type="SUPFAM" id="SSF51126">
    <property type="entry name" value="Pectin lyase-like"/>
    <property type="match status" value="2"/>
</dbReference>
<organism evidence="7 8">
    <name type="scientific">Chitinophaga solisilvae</name>
    <dbReference type="NCBI Taxonomy" id="1233460"/>
    <lineage>
        <taxon>Bacteria</taxon>
        <taxon>Pseudomonadati</taxon>
        <taxon>Bacteroidota</taxon>
        <taxon>Chitinophagia</taxon>
        <taxon>Chitinophagales</taxon>
        <taxon>Chitinophagaceae</taxon>
        <taxon>Chitinophaga</taxon>
    </lineage>
</organism>
<dbReference type="Proteomes" id="UP000281028">
    <property type="component" value="Unassembled WGS sequence"/>
</dbReference>
<dbReference type="InterPro" id="IPR032532">
    <property type="entry name" value="DUF4955"/>
</dbReference>
<dbReference type="SMART" id="SM00710">
    <property type="entry name" value="PbH1"/>
    <property type="match status" value="7"/>
</dbReference>
<gene>
    <name evidence="7" type="ORF">ECE50_017805</name>
</gene>
<dbReference type="PANTHER" id="PTHR31339:SF0">
    <property type="entry name" value="PECTIN LYASE-LIKE SUPERFAMILY PROTEIN"/>
    <property type="match status" value="1"/>
</dbReference>
<dbReference type="Pfam" id="PF00295">
    <property type="entry name" value="Glyco_hydro_28"/>
    <property type="match status" value="1"/>
</dbReference>
<evidence type="ECO:0000259" key="5">
    <source>
        <dbReference type="Pfam" id="PF12708"/>
    </source>
</evidence>
<evidence type="ECO:0000313" key="8">
    <source>
        <dbReference type="Proteomes" id="UP000281028"/>
    </source>
</evidence>
<dbReference type="AlphaFoldDB" id="A0A9Q5GTN4"/>
<sequence length="987" mass="108523">MIKFVRIWIISLTLIVASVYANGKDRVIDITRYGAVGDGKTLNTAAIQRAIDTCSAQGGGKVRVPAGTWLTGTLLLKNDVILLVEEQATLLGSPDIKDYQVVDGFKDGLGQQMGYSLIGAVNVKNTGITGKGTIDGQGKLVRVSGGHERRPFLVRFVRCSHITVTDIHLQGPTAWTMHFFRCSNILAEKVTIRSRGLGNNDGIDIDCCEKVKISNCDIDSGDDAICFKTTSPYPCKDVTVDNIKINTGEGAIKFGTESAGNFENIRVSNIDVAFAREGGIKLFSVDGSHLRNIDIHDIRMEKVNMPVIIRLGSRLKTFREIDAKQEVGSISNIRIKNVKVQHGAWTGMLISGIPGYYIDGISLEDIQINVPGDGTAADAHAILEEREGDYPEIKMFGKQIPAYGLYIRHAKNIRFHNITYTTDKPDQRPAIIAGDIEKVQFSNWTLPAGNSAPPVIRIGDSRDVKLQQVKTASGAGPLLQPEGKAKNITVDGQIVAAPPIAPLWKDFVSARKNNTIPVLPDYSYAGYHFSERPLPDVSAGKKFDVTQFGAVPNDSLYDDEGIQRAIDAAAAHPGGGVVFFPKGKFLLAPDEDNKKQLLITGSNIILLGSGSDEGGTEIYQHNKRINDRQILFRPAQTVSKKLTAITADAARETFTVEVADASLLQPGQDVVIRHRSEAWTRWYFSPLPLKPQWTRLSGPDGGMRIAEIHTIAKIEGNRVTFKNPLHLDIHLVKDKPFELFTYNCIEECGIANIRFSSNWKTYPEEFIHHKNEIHDYAWEAIGMENVKNSWIRNCVFQDWNEGIHINAGYQVTVQQVTFTGKKGHASVHARTGYGVLIRQCHFNGAQHHGPGTGYSAAGTVITQCDLGTDQNIDSHSGQPYATLFDNIHGGVFYNLGGPEPGHPHHGRQLVFWNFLHSAAQPQHYNFWDMDKRRNYTIAAPILAGFQSDTKVTTENAGINQLPGQAVAPASLFEAQLALRLSGKDLTE</sequence>
<evidence type="ECO:0000256" key="3">
    <source>
        <dbReference type="ARBA" id="ARBA00023295"/>
    </source>
</evidence>
<dbReference type="GO" id="GO:0005975">
    <property type="term" value="P:carbohydrate metabolic process"/>
    <property type="evidence" value="ECO:0007669"/>
    <property type="project" value="InterPro"/>
</dbReference>
<keyword evidence="8" id="KW-1185">Reference proteome</keyword>
<keyword evidence="2 4" id="KW-0378">Hydrolase</keyword>
<evidence type="ECO:0000313" key="7">
    <source>
        <dbReference type="EMBL" id="NSL88701.1"/>
    </source>
</evidence>
<comment type="similarity">
    <text evidence="1 4">Belongs to the glycosyl hydrolase 28 family.</text>
</comment>
<dbReference type="GO" id="GO:0004650">
    <property type="term" value="F:polygalacturonase activity"/>
    <property type="evidence" value="ECO:0007669"/>
    <property type="project" value="InterPro"/>
</dbReference>
<dbReference type="Pfam" id="PF12708">
    <property type="entry name" value="Pect-lyase_RHGA_epim"/>
    <property type="match status" value="1"/>
</dbReference>
<keyword evidence="3 4" id="KW-0326">Glycosidase</keyword>
<evidence type="ECO:0000256" key="4">
    <source>
        <dbReference type="RuleBase" id="RU361169"/>
    </source>
</evidence>
<proteinExistence type="inferred from homology"/>
<dbReference type="OrthoDB" id="188639at2"/>
<dbReference type="InterPro" id="IPR012334">
    <property type="entry name" value="Pectin_lyas_fold"/>
</dbReference>
<accession>A0A9Q5GTN4</accession>
<protein>
    <submittedName>
        <fullName evidence="7">DUF4955 domain-containing protein</fullName>
    </submittedName>
</protein>
<dbReference type="InterPro" id="IPR000743">
    <property type="entry name" value="Glyco_hydro_28"/>
</dbReference>
<dbReference type="InterPro" id="IPR051801">
    <property type="entry name" value="GH28_Enzymes"/>
</dbReference>
<dbReference type="InterPro" id="IPR006626">
    <property type="entry name" value="PbH1"/>
</dbReference>
<dbReference type="PANTHER" id="PTHR31339">
    <property type="entry name" value="PECTIN LYASE-RELATED"/>
    <property type="match status" value="1"/>
</dbReference>
<dbReference type="Pfam" id="PF16315">
    <property type="entry name" value="DUF4955"/>
    <property type="match status" value="1"/>
</dbReference>
<feature type="domain" description="DUF4955" evidence="6">
    <location>
        <begin position="846"/>
        <end position="981"/>
    </location>
</feature>
<dbReference type="InterPro" id="IPR011050">
    <property type="entry name" value="Pectin_lyase_fold/virulence"/>
</dbReference>
<reference evidence="7" key="1">
    <citation type="submission" date="2020-05" db="EMBL/GenBank/DDBJ databases">
        <title>Chitinophaga laudate sp. nov., isolated from a tropical peat swamp.</title>
        <authorList>
            <person name="Goh C.B.S."/>
            <person name="Lee M.S."/>
            <person name="Parimannan S."/>
            <person name="Pasbakhsh P."/>
            <person name="Yule C.M."/>
            <person name="Rajandas H."/>
            <person name="Loke S."/>
            <person name="Croft L."/>
            <person name="Tan J.B.L."/>
        </authorList>
    </citation>
    <scope>NUCLEOTIDE SEQUENCE</scope>
    <source>
        <strain evidence="7">Mgbs1</strain>
    </source>
</reference>
<evidence type="ECO:0000259" key="6">
    <source>
        <dbReference type="Pfam" id="PF16315"/>
    </source>
</evidence>
<feature type="domain" description="Rhamnogalacturonase A/B/Epimerase-like pectate lyase" evidence="5">
    <location>
        <begin position="544"/>
        <end position="603"/>
    </location>
</feature>